<protein>
    <recommendedName>
        <fullName evidence="2">DUF7918 domain-containing protein</fullName>
    </recommendedName>
</protein>
<evidence type="ECO:0000313" key="7">
    <source>
        <dbReference type="Proteomes" id="UP000325313"/>
    </source>
</evidence>
<evidence type="ECO:0000259" key="2">
    <source>
        <dbReference type="Pfam" id="PF25534"/>
    </source>
</evidence>
<reference evidence="6 7" key="1">
    <citation type="submission" date="2019-05" db="EMBL/GenBank/DDBJ databases">
        <title>Emergence of the Ug99 lineage of the wheat stem rust pathogen through somatic hybridization.</title>
        <authorList>
            <person name="Li F."/>
            <person name="Upadhyaya N.M."/>
            <person name="Sperschneider J."/>
            <person name="Matny O."/>
            <person name="Nguyen-Phuc H."/>
            <person name="Mago R."/>
            <person name="Raley C."/>
            <person name="Miller M.E."/>
            <person name="Silverstein K.A.T."/>
            <person name="Henningsen E."/>
            <person name="Hirsch C.D."/>
            <person name="Visser B."/>
            <person name="Pretorius Z.A."/>
            <person name="Steffenson B.J."/>
            <person name="Schwessinger B."/>
            <person name="Dodds P.N."/>
            <person name="Figueroa M."/>
        </authorList>
    </citation>
    <scope>NUCLEOTIDE SEQUENCE [LARGE SCALE GENOMIC DNA]</scope>
    <source>
        <strain evidence="3">21-0</strain>
        <strain evidence="5 7">Ug99</strain>
    </source>
</reference>
<dbReference type="PANTHER" id="PTHR36223:SF5">
    <property type="entry name" value="BETA-LACTAMASE-TYPE TRANSPEPTIDASE FOLD DOMAIN CONTAINING PROTEIN"/>
    <property type="match status" value="1"/>
</dbReference>
<dbReference type="EMBL" id="VDEP01000175">
    <property type="protein sequence ID" value="KAA1125790.1"/>
    <property type="molecule type" value="Genomic_DNA"/>
</dbReference>
<evidence type="ECO:0000313" key="4">
    <source>
        <dbReference type="EMBL" id="KAA1087056.1"/>
    </source>
</evidence>
<evidence type="ECO:0000313" key="6">
    <source>
        <dbReference type="Proteomes" id="UP000324748"/>
    </source>
</evidence>
<dbReference type="EMBL" id="VSWC01000105">
    <property type="protein sequence ID" value="KAA1087056.1"/>
    <property type="molecule type" value="Genomic_DNA"/>
</dbReference>
<dbReference type="OrthoDB" id="3237202at2759"/>
<evidence type="ECO:0000313" key="5">
    <source>
        <dbReference type="EMBL" id="KAA1125790.1"/>
    </source>
</evidence>
<organism evidence="5 7">
    <name type="scientific">Puccinia graminis f. sp. tritici</name>
    <dbReference type="NCBI Taxonomy" id="56615"/>
    <lineage>
        <taxon>Eukaryota</taxon>
        <taxon>Fungi</taxon>
        <taxon>Dikarya</taxon>
        <taxon>Basidiomycota</taxon>
        <taxon>Pucciniomycotina</taxon>
        <taxon>Pucciniomycetes</taxon>
        <taxon>Pucciniales</taxon>
        <taxon>Pucciniaceae</taxon>
        <taxon>Puccinia</taxon>
    </lineage>
</organism>
<dbReference type="AlphaFoldDB" id="A0A5B0RJ28"/>
<proteinExistence type="predicted"/>
<dbReference type="InterPro" id="IPR057678">
    <property type="entry name" value="DUF7918"/>
</dbReference>
<feature type="compositionally biased region" description="Basic and acidic residues" evidence="1">
    <location>
        <begin position="261"/>
        <end position="293"/>
    </location>
</feature>
<dbReference type="OMA" id="ATPCKEY"/>
<sequence length="323" mass="35833">MPTNAASGSWCTISAITPSTTTGTSGTANQTDATKTACQEYKHETSTDPTTGAIQEIVTIESQNACPFEISLNVKPTTCSSIHSDRLIAEDYVFDFYLDGVSIASGQQPKSQPYLPWNISYINQSDYSTIRTLQFAKVNLVDPDEDGDQICNDEKVIKSLGTIQINVTKAQLVCLPRKPVAPINQADLAQTSNQMKFSERSKKACLATTAGLAQPTANLQPPPTMKWYVQTKDPQPFLQFIFKYKPRAILESEGTIEPTIVHEEVESSDHVSDKENQPKREKTKNENNKRIKIEDDDEPTKKNGQKKDKKPKIVDLTLSDDDD</sequence>
<feature type="domain" description="DUF7918" evidence="2">
    <location>
        <begin position="37"/>
        <end position="258"/>
    </location>
</feature>
<dbReference type="Pfam" id="PF25534">
    <property type="entry name" value="DUF7918"/>
    <property type="match status" value="1"/>
</dbReference>
<dbReference type="EMBL" id="VSWC01000171">
    <property type="protein sequence ID" value="KAA1070674.1"/>
    <property type="molecule type" value="Genomic_DNA"/>
</dbReference>
<accession>A0A5B0RJ28</accession>
<comment type="caution">
    <text evidence="5">The sequence shown here is derived from an EMBL/GenBank/DDBJ whole genome shotgun (WGS) entry which is preliminary data.</text>
</comment>
<dbReference type="PANTHER" id="PTHR36223">
    <property type="entry name" value="BETA-LACTAMASE-TYPE TRANSPEPTIDASE FOLD DOMAIN CONTAINING PROTEIN"/>
    <property type="match status" value="1"/>
</dbReference>
<gene>
    <name evidence="4" type="ORF">PGT21_020721</name>
    <name evidence="3" type="ORF">PGT21_020807</name>
    <name evidence="5" type="ORF">PGTUg99_020266</name>
</gene>
<evidence type="ECO:0000313" key="3">
    <source>
        <dbReference type="EMBL" id="KAA1070674.1"/>
    </source>
</evidence>
<feature type="region of interest" description="Disordered" evidence="1">
    <location>
        <begin position="261"/>
        <end position="323"/>
    </location>
</feature>
<keyword evidence="6" id="KW-1185">Reference proteome</keyword>
<name>A0A5B0RJ28_PUCGR</name>
<dbReference type="Proteomes" id="UP000325313">
    <property type="component" value="Unassembled WGS sequence"/>
</dbReference>
<evidence type="ECO:0000256" key="1">
    <source>
        <dbReference type="SAM" id="MobiDB-lite"/>
    </source>
</evidence>
<dbReference type="Proteomes" id="UP000324748">
    <property type="component" value="Unassembled WGS sequence"/>
</dbReference>